<dbReference type="InterPro" id="IPR010221">
    <property type="entry name" value="VCBS_dom"/>
</dbReference>
<dbReference type="EMBL" id="JBJVNW010000045">
    <property type="protein sequence ID" value="MFM9521152.1"/>
    <property type="molecule type" value="Genomic_DNA"/>
</dbReference>
<proteinExistence type="predicted"/>
<name>A0ABW9HG59_9PSED</name>
<feature type="non-terminal residue" evidence="2">
    <location>
        <position position="189"/>
    </location>
</feature>
<keyword evidence="3" id="KW-1185">Reference proteome</keyword>
<sequence>TAGSYGQFSIGTGGAWTYVANSAHNEFAAGTTYTDSFAVSSADGTLTSVTVNILGTNDAAVLSADIANLSETNAAVDISTTGTLTISDVDSAATFVAQTNTVGSYGQFSIGTGGAWTYVANSAHNEFAAGTTYTDSFAVSSADGTLTSVTVNILGTNDAAVLSADIANLSETNAAVDISTTGTLTISDV</sequence>
<evidence type="ECO:0000313" key="2">
    <source>
        <dbReference type="EMBL" id="MFM9521152.1"/>
    </source>
</evidence>
<protein>
    <submittedName>
        <fullName evidence="2">VCBS domain-containing protein</fullName>
    </submittedName>
</protein>
<dbReference type="RefSeq" id="WP_409079485.1">
    <property type="nucleotide sequence ID" value="NZ_JAUKFG010000045.1"/>
</dbReference>
<dbReference type="NCBIfam" id="TIGR01965">
    <property type="entry name" value="VCBS_repeat"/>
    <property type="match status" value="2"/>
</dbReference>
<dbReference type="Proteomes" id="UP001631987">
    <property type="component" value="Unassembled WGS sequence"/>
</dbReference>
<reference evidence="2 3" key="1">
    <citation type="submission" date="2024-12" db="EMBL/GenBank/DDBJ databases">
        <title>Pseudomonas species isolated from Lotus nodules promote plant growth.</title>
        <authorList>
            <person name="Yu Y.-H."/>
            <person name="Kurtenbach J."/>
            <person name="Crosbie D."/>
            <person name="Brachmann A."/>
            <person name="Marin M."/>
        </authorList>
    </citation>
    <scope>NUCLEOTIDE SEQUENCE [LARGE SCALE GENOMIC DNA]</scope>
    <source>
        <strain evidence="2 3">PLb12A</strain>
    </source>
</reference>
<dbReference type="InterPro" id="IPR040853">
    <property type="entry name" value="RapA2_cadherin-like"/>
</dbReference>
<accession>A0ABW9HG59</accession>
<dbReference type="Gene3D" id="2.60.40.10">
    <property type="entry name" value="Immunoglobulins"/>
    <property type="match status" value="1"/>
</dbReference>
<comment type="caution">
    <text evidence="2">The sequence shown here is derived from an EMBL/GenBank/DDBJ whole genome shotgun (WGS) entry which is preliminary data.</text>
</comment>
<evidence type="ECO:0000259" key="1">
    <source>
        <dbReference type="Pfam" id="PF17803"/>
    </source>
</evidence>
<gene>
    <name evidence="2" type="ORF">ACKKH4_28430</name>
</gene>
<feature type="domain" description="RapA2 cadherin-like" evidence="1">
    <location>
        <begin position="48"/>
        <end position="118"/>
    </location>
</feature>
<feature type="non-terminal residue" evidence="2">
    <location>
        <position position="1"/>
    </location>
</feature>
<organism evidence="2 3">
    <name type="scientific">Pseudomonas monachiensis</name>
    <dbReference type="NCBI Taxonomy" id="3060212"/>
    <lineage>
        <taxon>Bacteria</taxon>
        <taxon>Pseudomonadati</taxon>
        <taxon>Pseudomonadota</taxon>
        <taxon>Gammaproteobacteria</taxon>
        <taxon>Pseudomonadales</taxon>
        <taxon>Pseudomonadaceae</taxon>
        <taxon>Pseudomonas</taxon>
    </lineage>
</organism>
<dbReference type="Pfam" id="PF17803">
    <property type="entry name" value="Cadherin_4"/>
    <property type="match status" value="1"/>
</dbReference>
<evidence type="ECO:0000313" key="3">
    <source>
        <dbReference type="Proteomes" id="UP001631987"/>
    </source>
</evidence>
<dbReference type="InterPro" id="IPR013783">
    <property type="entry name" value="Ig-like_fold"/>
</dbReference>